<reference evidence="11 12" key="1">
    <citation type="journal article" date="2013" name="Fungal Biol.">
        <title>Analysis of microsatellite markers in the genome of the plant pathogen Ceratocystis fimbriata.</title>
        <authorList>
            <person name="Simpson M.C."/>
            <person name="Wilken P.M."/>
            <person name="Coetzee M.P."/>
            <person name="Wingfield M.J."/>
            <person name="Wingfield B.D."/>
        </authorList>
    </citation>
    <scope>NUCLEOTIDE SEQUENCE [LARGE SCALE GENOMIC DNA]</scope>
    <source>
        <strain evidence="11 12">CBS 114723</strain>
    </source>
</reference>
<evidence type="ECO:0000256" key="1">
    <source>
        <dbReference type="ARBA" id="ARBA00004177"/>
    </source>
</evidence>
<evidence type="ECO:0000256" key="4">
    <source>
        <dbReference type="ARBA" id="ARBA00022753"/>
    </source>
</evidence>
<gene>
    <name evidence="11" type="primary">uevld</name>
    <name evidence="11" type="ORF">CFIMG_004694RA</name>
</gene>
<dbReference type="CDD" id="cd11685">
    <property type="entry name" value="UEV_TSG101-like"/>
    <property type="match status" value="1"/>
</dbReference>
<accession>A0A2C5X196</accession>
<feature type="compositionally biased region" description="Polar residues" evidence="8">
    <location>
        <begin position="275"/>
        <end position="287"/>
    </location>
</feature>
<dbReference type="Pfam" id="PF09454">
    <property type="entry name" value="Vps23_core"/>
    <property type="match status" value="1"/>
</dbReference>
<dbReference type="GO" id="GO:0072666">
    <property type="term" value="P:establishment of protein localization to vacuole"/>
    <property type="evidence" value="ECO:0007669"/>
    <property type="project" value="UniProtKB-ARBA"/>
</dbReference>
<evidence type="ECO:0000256" key="5">
    <source>
        <dbReference type="ARBA" id="ARBA00022927"/>
    </source>
</evidence>
<dbReference type="OrthoDB" id="306304at2759"/>
<comment type="subcellular location">
    <subcellularLocation>
        <location evidence="1">Endosome</location>
    </subcellularLocation>
</comment>
<evidence type="ECO:0000256" key="2">
    <source>
        <dbReference type="ARBA" id="ARBA00009594"/>
    </source>
</evidence>
<evidence type="ECO:0000313" key="12">
    <source>
        <dbReference type="Proteomes" id="UP000222788"/>
    </source>
</evidence>
<dbReference type="GO" id="GO:0043130">
    <property type="term" value="F:ubiquitin binding"/>
    <property type="evidence" value="ECO:0007669"/>
    <property type="project" value="TreeGrafter"/>
</dbReference>
<keyword evidence="3 7" id="KW-0813">Transport</keyword>
<evidence type="ECO:0000256" key="7">
    <source>
        <dbReference type="PROSITE-ProRule" id="PRU00644"/>
    </source>
</evidence>
<feature type="compositionally biased region" description="Polar residues" evidence="8">
    <location>
        <begin position="359"/>
        <end position="370"/>
    </location>
</feature>
<dbReference type="STRING" id="1035309.A0A2C5X196"/>
<feature type="domain" description="SB" evidence="9">
    <location>
        <begin position="511"/>
        <end position="577"/>
    </location>
</feature>
<feature type="domain" description="UEV" evidence="10">
    <location>
        <begin position="6"/>
        <end position="151"/>
    </location>
</feature>
<dbReference type="AlphaFoldDB" id="A0A2C5X196"/>
<dbReference type="InterPro" id="IPR017916">
    <property type="entry name" value="SB_dom"/>
</dbReference>
<dbReference type="InterPro" id="IPR037202">
    <property type="entry name" value="ESCRT_assembly_dom"/>
</dbReference>
<feature type="region of interest" description="Disordered" evidence="8">
    <location>
        <begin position="222"/>
        <end position="409"/>
    </location>
</feature>
<protein>
    <submittedName>
        <fullName evidence="11">Ubiquitin-conjugating enzyme E2 variant 3</fullName>
    </submittedName>
</protein>
<feature type="compositionally biased region" description="Low complexity" evidence="8">
    <location>
        <begin position="239"/>
        <end position="263"/>
    </location>
</feature>
<keyword evidence="5 7" id="KW-0653">Protein transport</keyword>
<comment type="caution">
    <text evidence="11">The sequence shown here is derived from an EMBL/GenBank/DDBJ whole genome shotgun (WGS) entry which is preliminary data.</text>
</comment>
<dbReference type="Gene3D" id="3.10.110.10">
    <property type="entry name" value="Ubiquitin Conjugating Enzyme"/>
    <property type="match status" value="1"/>
</dbReference>
<comment type="similarity">
    <text evidence="2">Belongs to the ubiquitin-conjugating enzyme family. UEV subfamily.</text>
</comment>
<dbReference type="GO" id="GO:0043162">
    <property type="term" value="P:ubiquitin-dependent protein catabolic process via the multivesicular body sorting pathway"/>
    <property type="evidence" value="ECO:0007669"/>
    <property type="project" value="UniProtKB-ARBA"/>
</dbReference>
<dbReference type="GO" id="GO:0000813">
    <property type="term" value="C:ESCRT I complex"/>
    <property type="evidence" value="ECO:0007669"/>
    <property type="project" value="TreeGrafter"/>
</dbReference>
<dbReference type="PROSITE" id="PS51322">
    <property type="entry name" value="UEV"/>
    <property type="match status" value="1"/>
</dbReference>
<dbReference type="InterPro" id="IPR052070">
    <property type="entry name" value="ESCRT-I_UEV_domain"/>
</dbReference>
<feature type="region of interest" description="Disordered" evidence="8">
    <location>
        <begin position="148"/>
        <end position="206"/>
    </location>
</feature>
<sequence length="577" mass="62285">MPVPQRVLNWLYSILTGEYQDINRSYYDISQALATYPNLTLQNEVHTFSNGASALMLNIYGTVPVVFRGHTYYFPISIWVPHAYPREPPIVYVTPTPKMVVRPGQHVDPQGQVYHPYISGWSTFWDKSTIVDMLAILIDVFAKEPPLTARPAPASAPPPPSSIATPNPSQPSNIHQSATPAPQAPKPPQSSQQTVQPPLPTHSQYQQATIRPHIPNHTAERAAVSISGPPPPPPKQPHANSSAANFNSTNSTSSPSPAGPTNSDNPRYASPASLHKSQSSPQGNSATPPAARLSRYDSAPPLPHQEAHARGIPPQQHSTTAIAQNNNGYSSPALASQSPPAATPARGAHYNPLHPPHHSYQNYSLPQQQAPFVPDPNPPKLKPPMPDLMDEPVTPSPPPLTSTSASVAPPIPPNPLKDQIKSDIGAALHAKRQETLERYTSSISGLHTQHEAMASAMQGMHAELADLAHFHQTTITNISILRDTIAHADKIIADSASLPNVDIDELLVAPTVVANQLYAVVAEERALNDAIFVLGRALERGRISPAVFAKTTRGLARDLFLRRALVRKIGKGMGLDM</sequence>
<keyword evidence="4" id="KW-0967">Endosome</keyword>
<name>A0A2C5X196_9PEZI</name>
<dbReference type="InterPro" id="IPR008883">
    <property type="entry name" value="UEV_N"/>
</dbReference>
<dbReference type="InterPro" id="IPR016135">
    <property type="entry name" value="UBQ-conjugating_enzyme/RWD"/>
</dbReference>
<proteinExistence type="inferred from homology"/>
<dbReference type="Gene3D" id="6.10.140.820">
    <property type="match status" value="1"/>
</dbReference>
<organism evidence="11 12">
    <name type="scientific">Ceratocystis fimbriata CBS 114723</name>
    <dbReference type="NCBI Taxonomy" id="1035309"/>
    <lineage>
        <taxon>Eukaryota</taxon>
        <taxon>Fungi</taxon>
        <taxon>Dikarya</taxon>
        <taxon>Ascomycota</taxon>
        <taxon>Pezizomycotina</taxon>
        <taxon>Sordariomycetes</taxon>
        <taxon>Hypocreomycetidae</taxon>
        <taxon>Microascales</taxon>
        <taxon>Ceratocystidaceae</taxon>
        <taxon>Ceratocystis</taxon>
    </lineage>
</organism>
<feature type="compositionally biased region" description="Low complexity" evidence="8">
    <location>
        <begin position="330"/>
        <end position="345"/>
    </location>
</feature>
<dbReference type="PANTHER" id="PTHR23306:SF3">
    <property type="entry name" value="TUMOR SUPPRESSOR PROTEIN 101"/>
    <property type="match status" value="1"/>
</dbReference>
<evidence type="ECO:0000259" key="9">
    <source>
        <dbReference type="PROSITE" id="PS51312"/>
    </source>
</evidence>
<feature type="compositionally biased region" description="Polar residues" evidence="8">
    <location>
        <begin position="315"/>
        <end position="329"/>
    </location>
</feature>
<dbReference type="Proteomes" id="UP000222788">
    <property type="component" value="Unassembled WGS sequence"/>
</dbReference>
<reference evidence="11 12" key="2">
    <citation type="journal article" date="2013" name="IMA Fungus">
        <title>IMA Genome-F 1: Ceratocystis fimbriata: Draft nuclear genome sequence for the plant pathogen, Ceratocystis fimbriata.</title>
        <authorList>
            <person name="Wilken P.M."/>
            <person name="Steenkamp E.T."/>
            <person name="Wingfield M.J."/>
            <person name="de Beer Z.W."/>
            <person name="Wingfield B.D."/>
        </authorList>
    </citation>
    <scope>NUCLEOTIDE SEQUENCE [LARGE SCALE GENOMIC DNA]</scope>
    <source>
        <strain evidence="11 12">CBS 114723</strain>
    </source>
</reference>
<evidence type="ECO:0000256" key="6">
    <source>
        <dbReference type="ARBA" id="ARBA00023054"/>
    </source>
</evidence>
<keyword evidence="12" id="KW-1185">Reference proteome</keyword>
<keyword evidence="6" id="KW-0175">Coiled coil</keyword>
<evidence type="ECO:0000256" key="8">
    <source>
        <dbReference type="SAM" id="MobiDB-lite"/>
    </source>
</evidence>
<dbReference type="Pfam" id="PF05743">
    <property type="entry name" value="UEV"/>
    <property type="match status" value="1"/>
</dbReference>
<dbReference type="SUPFAM" id="SSF140111">
    <property type="entry name" value="Endosomal sorting complex assembly domain"/>
    <property type="match status" value="1"/>
</dbReference>
<feature type="compositionally biased region" description="Pro residues" evidence="8">
    <location>
        <begin position="373"/>
        <end position="386"/>
    </location>
</feature>
<evidence type="ECO:0000313" key="11">
    <source>
        <dbReference type="EMBL" id="PHH51671.1"/>
    </source>
</evidence>
<dbReference type="PROSITE" id="PS51312">
    <property type="entry name" value="SB"/>
    <property type="match status" value="1"/>
</dbReference>
<dbReference type="EMBL" id="APWK03000088">
    <property type="protein sequence ID" value="PHH51671.1"/>
    <property type="molecule type" value="Genomic_DNA"/>
</dbReference>
<dbReference type="PANTHER" id="PTHR23306">
    <property type="entry name" value="TUMOR SUSCEPTIBILITY GENE 101 PROTEIN-RELATED"/>
    <property type="match status" value="1"/>
</dbReference>
<dbReference type="GO" id="GO:0006886">
    <property type="term" value="P:intracellular protein transport"/>
    <property type="evidence" value="ECO:0007669"/>
    <property type="project" value="UniProtKB-ARBA"/>
</dbReference>
<dbReference type="SUPFAM" id="SSF54495">
    <property type="entry name" value="UBC-like"/>
    <property type="match status" value="1"/>
</dbReference>
<evidence type="ECO:0000256" key="3">
    <source>
        <dbReference type="ARBA" id="ARBA00022448"/>
    </source>
</evidence>
<evidence type="ECO:0000259" key="10">
    <source>
        <dbReference type="PROSITE" id="PS51322"/>
    </source>
</evidence>